<dbReference type="InterPro" id="IPR036390">
    <property type="entry name" value="WH_DNA-bd_sf"/>
</dbReference>
<reference evidence="6 7" key="1">
    <citation type="submission" date="2007-11" db="EMBL/GenBank/DDBJ databases">
        <authorList>
            <person name="Wagner-Dobler I."/>
            <person name="Ferriera S."/>
            <person name="Johnson J."/>
            <person name="Kravitz S."/>
            <person name="Beeson K."/>
            <person name="Sutton G."/>
            <person name="Rogers Y.-H."/>
            <person name="Friedman R."/>
            <person name="Frazier M."/>
            <person name="Venter J.C."/>
        </authorList>
    </citation>
    <scope>NUCLEOTIDE SEQUENCE [LARGE SCALE GENOMIC DNA]</scope>
    <source>
        <strain evidence="6 7">HEL-45</strain>
    </source>
</reference>
<comment type="similarity">
    <text evidence="1">Belongs to the LysR transcriptional regulatory family.</text>
</comment>
<sequence>MCEIIKPHENHNETFSMLNATWLETFTTLCETGHFTRTAERLNMTQPGVSQHLRKLEDQLGQPLIAREGKSFTLTPAGEALFETGLARRREEQQLRERIATDLPDRGVVHIACSGSFAMLLHPLLLDWMEQAPDLTLHLEAAPQATIRAGLLDGRFDLGVLADDPAHARLEAQHLGREELCLILPVNMLEPIDSFADLEVRGFIAHPDGFTYADDLLQLNFPDSYPGADRMRLRGYVNQIGQIPAAVARGLGYTLLPRSGVETFAAKDRLRLVPLPKRRWHDLWLASRRGRPLPARMRRAAELIAEAAARLH</sequence>
<evidence type="ECO:0000256" key="2">
    <source>
        <dbReference type="ARBA" id="ARBA00023015"/>
    </source>
</evidence>
<dbReference type="PROSITE" id="PS50931">
    <property type="entry name" value="HTH_LYSR"/>
    <property type="match status" value="1"/>
</dbReference>
<keyword evidence="7" id="KW-1185">Reference proteome</keyword>
<organism evidence="6 7">
    <name type="scientific">Sulfitobacter indolifex HEL-45</name>
    <dbReference type="NCBI Taxonomy" id="391624"/>
    <lineage>
        <taxon>Bacteria</taxon>
        <taxon>Pseudomonadati</taxon>
        <taxon>Pseudomonadota</taxon>
        <taxon>Alphaproteobacteria</taxon>
        <taxon>Rhodobacterales</taxon>
        <taxon>Roseobacteraceae</taxon>
        <taxon>Sulfitobacter</taxon>
    </lineage>
</organism>
<accession>A0ABM9X7M0</accession>
<evidence type="ECO:0000313" key="7">
    <source>
        <dbReference type="Proteomes" id="UP000003257"/>
    </source>
</evidence>
<proteinExistence type="inferred from homology"/>
<keyword evidence="4" id="KW-0804">Transcription</keyword>
<dbReference type="Proteomes" id="UP000003257">
    <property type="component" value="Unassembled WGS sequence"/>
</dbReference>
<comment type="caution">
    <text evidence="6">The sequence shown here is derived from an EMBL/GenBank/DDBJ whole genome shotgun (WGS) entry which is preliminary data.</text>
</comment>
<name>A0ABM9X7M0_9RHOB</name>
<dbReference type="Gene3D" id="3.40.190.10">
    <property type="entry name" value="Periplasmic binding protein-like II"/>
    <property type="match status" value="2"/>
</dbReference>
<evidence type="ECO:0000256" key="1">
    <source>
        <dbReference type="ARBA" id="ARBA00009437"/>
    </source>
</evidence>
<dbReference type="Pfam" id="PF00126">
    <property type="entry name" value="HTH_1"/>
    <property type="match status" value="1"/>
</dbReference>
<dbReference type="InterPro" id="IPR036388">
    <property type="entry name" value="WH-like_DNA-bd_sf"/>
</dbReference>
<gene>
    <name evidence="6" type="ORF">OIHEL45_01605</name>
</gene>
<dbReference type="PANTHER" id="PTHR30126:SF99">
    <property type="entry name" value="TRANSCRIPTIONAL REGULATOR LYSR FAMILY"/>
    <property type="match status" value="1"/>
</dbReference>
<evidence type="ECO:0000256" key="3">
    <source>
        <dbReference type="ARBA" id="ARBA00023125"/>
    </source>
</evidence>
<evidence type="ECO:0000313" key="6">
    <source>
        <dbReference type="EMBL" id="EDQ05465.1"/>
    </source>
</evidence>
<dbReference type="PANTHER" id="PTHR30126">
    <property type="entry name" value="HTH-TYPE TRANSCRIPTIONAL REGULATOR"/>
    <property type="match status" value="1"/>
</dbReference>
<dbReference type="Pfam" id="PF03466">
    <property type="entry name" value="LysR_substrate"/>
    <property type="match status" value="1"/>
</dbReference>
<keyword evidence="2" id="KW-0805">Transcription regulation</keyword>
<protein>
    <submittedName>
        <fullName evidence="6">Transcriptional regulator, LysR family protein</fullName>
    </submittedName>
</protein>
<feature type="domain" description="HTH lysR-type" evidence="5">
    <location>
        <begin position="18"/>
        <end position="75"/>
    </location>
</feature>
<dbReference type="EMBL" id="ABID01000001">
    <property type="protein sequence ID" value="EDQ05465.1"/>
    <property type="molecule type" value="Genomic_DNA"/>
</dbReference>
<dbReference type="InterPro" id="IPR005119">
    <property type="entry name" value="LysR_subst-bd"/>
</dbReference>
<dbReference type="SUPFAM" id="SSF53850">
    <property type="entry name" value="Periplasmic binding protein-like II"/>
    <property type="match status" value="1"/>
</dbReference>
<keyword evidence="3" id="KW-0238">DNA-binding</keyword>
<evidence type="ECO:0000259" key="5">
    <source>
        <dbReference type="PROSITE" id="PS50931"/>
    </source>
</evidence>
<dbReference type="Gene3D" id="1.10.10.10">
    <property type="entry name" value="Winged helix-like DNA-binding domain superfamily/Winged helix DNA-binding domain"/>
    <property type="match status" value="1"/>
</dbReference>
<evidence type="ECO:0000256" key="4">
    <source>
        <dbReference type="ARBA" id="ARBA00023163"/>
    </source>
</evidence>
<dbReference type="SUPFAM" id="SSF46785">
    <property type="entry name" value="Winged helix' DNA-binding domain"/>
    <property type="match status" value="1"/>
</dbReference>
<dbReference type="InterPro" id="IPR000847">
    <property type="entry name" value="LysR_HTH_N"/>
</dbReference>
<dbReference type="PRINTS" id="PR00039">
    <property type="entry name" value="HTHLYSR"/>
</dbReference>
<dbReference type="CDD" id="cd05466">
    <property type="entry name" value="PBP2_LTTR_substrate"/>
    <property type="match status" value="1"/>
</dbReference>